<evidence type="ECO:0000313" key="5">
    <source>
        <dbReference type="EMBL" id="QNE90285.1"/>
    </source>
</evidence>
<evidence type="ECO:0000313" key="6">
    <source>
        <dbReference type="Proteomes" id="UP000515743"/>
    </source>
</evidence>
<dbReference type="InterPro" id="IPR012340">
    <property type="entry name" value="NA-bd_OB-fold"/>
</dbReference>
<dbReference type="InterPro" id="IPR000424">
    <property type="entry name" value="Primosome_PriB/ssb"/>
</dbReference>
<feature type="region of interest" description="Disordered" evidence="4">
    <location>
        <begin position="121"/>
        <end position="163"/>
    </location>
</feature>
<dbReference type="GO" id="GO:0003697">
    <property type="term" value="F:single-stranded DNA binding"/>
    <property type="evidence" value="ECO:0007669"/>
    <property type="project" value="InterPro"/>
</dbReference>
<dbReference type="CDD" id="cd04496">
    <property type="entry name" value="SSB_OBF"/>
    <property type="match status" value="1"/>
</dbReference>
<dbReference type="AlphaFoldDB" id="A0A7G7CRR9"/>
<feature type="compositionally biased region" description="Low complexity" evidence="4">
    <location>
        <begin position="124"/>
        <end position="140"/>
    </location>
</feature>
<dbReference type="EMBL" id="CP059404">
    <property type="protein sequence ID" value="QNE90285.1"/>
    <property type="molecule type" value="Genomic_DNA"/>
</dbReference>
<evidence type="ECO:0000256" key="3">
    <source>
        <dbReference type="RuleBase" id="RU000524"/>
    </source>
</evidence>
<dbReference type="Gene3D" id="2.40.50.140">
    <property type="entry name" value="Nucleic acid-binding proteins"/>
    <property type="match status" value="1"/>
</dbReference>
<reference evidence="5 6" key="1">
    <citation type="submission" date="2020-07" db="EMBL/GenBank/DDBJ databases">
        <title>Complete genome and description of Corynebacterium incognita strain Marseille-Q3630 sp. nov.</title>
        <authorList>
            <person name="Boxberger M."/>
        </authorList>
    </citation>
    <scope>NUCLEOTIDE SEQUENCE [LARGE SCALE GENOMIC DNA]</scope>
    <source>
        <strain evidence="5 6">Marseille-Q3630</strain>
    </source>
</reference>
<sequence length="163" mass="18365">MAIEIITITGGLTRDPELRFTPQGAGVAEFSIAQSDNRYNEQTKQWEKTRALYLDVTIWNETSDRKQNPTPWAELSAELQQGDQVAVTGKLFTHSWDTRDGDKRTKIKFLATKFYRMPRTNTPAQGMQQAQNNVQQTMNQPAANNWEQPTTPGGFGSSGEPPF</sequence>
<dbReference type="RefSeq" id="WP_185176658.1">
    <property type="nucleotide sequence ID" value="NZ_CP059404.1"/>
</dbReference>
<gene>
    <name evidence="5" type="primary">ssb</name>
    <name evidence="5" type="ORF">H0194_04730</name>
</gene>
<dbReference type="NCBIfam" id="TIGR00621">
    <property type="entry name" value="ssb"/>
    <property type="match status" value="1"/>
</dbReference>
<name>A0A7G7CRR9_9CORY</name>
<dbReference type="KEGG" id="cik:H0194_04730"/>
<dbReference type="SUPFAM" id="SSF50249">
    <property type="entry name" value="Nucleic acid-binding proteins"/>
    <property type="match status" value="1"/>
</dbReference>
<protein>
    <recommendedName>
        <fullName evidence="2 3">Single-stranded DNA-binding protein</fullName>
    </recommendedName>
</protein>
<dbReference type="Proteomes" id="UP000515743">
    <property type="component" value="Chromosome"/>
</dbReference>
<dbReference type="Pfam" id="PF00436">
    <property type="entry name" value="SSB"/>
    <property type="match status" value="1"/>
</dbReference>
<dbReference type="GO" id="GO:0006260">
    <property type="term" value="P:DNA replication"/>
    <property type="evidence" value="ECO:0007669"/>
    <property type="project" value="InterPro"/>
</dbReference>
<dbReference type="InterPro" id="IPR011344">
    <property type="entry name" value="ssDNA-bd"/>
</dbReference>
<keyword evidence="6" id="KW-1185">Reference proteome</keyword>
<accession>A0A7G7CRR9</accession>
<dbReference type="PROSITE" id="PS50935">
    <property type="entry name" value="SSB"/>
    <property type="match status" value="1"/>
</dbReference>
<organism evidence="5 6">
    <name type="scientific">Corynebacterium incognita</name>
    <dbReference type="NCBI Taxonomy" id="2754725"/>
    <lineage>
        <taxon>Bacteria</taxon>
        <taxon>Bacillati</taxon>
        <taxon>Actinomycetota</taxon>
        <taxon>Actinomycetes</taxon>
        <taxon>Mycobacteriales</taxon>
        <taxon>Corynebacteriaceae</taxon>
        <taxon>Corynebacterium</taxon>
    </lineage>
</organism>
<evidence type="ECO:0000256" key="4">
    <source>
        <dbReference type="SAM" id="MobiDB-lite"/>
    </source>
</evidence>
<evidence type="ECO:0000256" key="2">
    <source>
        <dbReference type="PIRNR" id="PIRNR002070"/>
    </source>
</evidence>
<proteinExistence type="predicted"/>
<dbReference type="PIRSF" id="PIRSF002070">
    <property type="entry name" value="SSB"/>
    <property type="match status" value="1"/>
</dbReference>
<keyword evidence="1 2" id="KW-0238">DNA-binding</keyword>
<evidence type="ECO:0000256" key="1">
    <source>
        <dbReference type="ARBA" id="ARBA00023125"/>
    </source>
</evidence>